<protein>
    <submittedName>
        <fullName evidence="2">(California timema) hypothetical protein</fullName>
    </submittedName>
</protein>
<dbReference type="AlphaFoldDB" id="A0A7R9J781"/>
<proteinExistence type="predicted"/>
<feature type="signal peptide" evidence="1">
    <location>
        <begin position="1"/>
        <end position="29"/>
    </location>
</feature>
<evidence type="ECO:0000313" key="2">
    <source>
        <dbReference type="EMBL" id="CAD7573880.1"/>
    </source>
</evidence>
<feature type="chain" id="PRO_5031168634" evidence="1">
    <location>
        <begin position="30"/>
        <end position="98"/>
    </location>
</feature>
<keyword evidence="1" id="KW-0732">Signal</keyword>
<organism evidence="2">
    <name type="scientific">Timema californicum</name>
    <name type="common">California timema</name>
    <name type="synonym">Walking stick</name>
    <dbReference type="NCBI Taxonomy" id="61474"/>
    <lineage>
        <taxon>Eukaryota</taxon>
        <taxon>Metazoa</taxon>
        <taxon>Ecdysozoa</taxon>
        <taxon>Arthropoda</taxon>
        <taxon>Hexapoda</taxon>
        <taxon>Insecta</taxon>
        <taxon>Pterygota</taxon>
        <taxon>Neoptera</taxon>
        <taxon>Polyneoptera</taxon>
        <taxon>Phasmatodea</taxon>
        <taxon>Timematodea</taxon>
        <taxon>Timematoidea</taxon>
        <taxon>Timematidae</taxon>
        <taxon>Timema</taxon>
    </lineage>
</organism>
<dbReference type="EMBL" id="OE181921">
    <property type="protein sequence ID" value="CAD7573880.1"/>
    <property type="molecule type" value="Genomic_DNA"/>
</dbReference>
<reference evidence="2" key="1">
    <citation type="submission" date="2020-11" db="EMBL/GenBank/DDBJ databases">
        <authorList>
            <person name="Tran Van P."/>
        </authorList>
    </citation>
    <scope>NUCLEOTIDE SEQUENCE</scope>
</reference>
<evidence type="ECO:0000256" key="1">
    <source>
        <dbReference type="SAM" id="SignalP"/>
    </source>
</evidence>
<accession>A0A7R9J781</accession>
<gene>
    <name evidence="2" type="ORF">TCMB3V08_LOCUS6503</name>
</gene>
<name>A0A7R9J781_TIMCA</name>
<sequence>MVELHITKMTIMRWTFIALACLVLPQVGARTTDDNNLKTQKYQWKTVKQEGCPGVRRDPARFRRVARDAQALGLREKYALYNNVLPSPPPSPDVVRRR</sequence>